<dbReference type="OrthoDB" id="444127at2759"/>
<protein>
    <recommendedName>
        <fullName evidence="3">HAD hydrolase, family IA</fullName>
    </recommendedName>
</protein>
<evidence type="ECO:0000313" key="1">
    <source>
        <dbReference type="EMBL" id="RXK39363.1"/>
    </source>
</evidence>
<dbReference type="Proteomes" id="UP000289152">
    <property type="component" value="Unassembled WGS sequence"/>
</dbReference>
<dbReference type="InParanoid" id="A0A4Q1BNC2"/>
<dbReference type="Pfam" id="PF00702">
    <property type="entry name" value="Hydrolase"/>
    <property type="match status" value="1"/>
</dbReference>
<accession>A0A4Q1BNC2</accession>
<proteinExistence type="predicted"/>
<dbReference type="NCBIfam" id="TIGR01549">
    <property type="entry name" value="HAD-SF-IA-v1"/>
    <property type="match status" value="1"/>
</dbReference>
<reference evidence="1 2" key="1">
    <citation type="submission" date="2016-06" db="EMBL/GenBank/DDBJ databases">
        <title>Evolution of pathogenesis and genome organization in the Tremellales.</title>
        <authorList>
            <person name="Cuomo C."/>
            <person name="Litvintseva A."/>
            <person name="Heitman J."/>
            <person name="Chen Y."/>
            <person name="Sun S."/>
            <person name="Springer D."/>
            <person name="Dromer F."/>
            <person name="Young S."/>
            <person name="Zeng Q."/>
            <person name="Chapman S."/>
            <person name="Gujja S."/>
            <person name="Saif S."/>
            <person name="Birren B."/>
        </authorList>
    </citation>
    <scope>NUCLEOTIDE SEQUENCE [LARGE SCALE GENOMIC DNA]</scope>
    <source>
        <strain evidence="1 2">ATCC 28783</strain>
    </source>
</reference>
<dbReference type="EMBL" id="SDIL01000032">
    <property type="protein sequence ID" value="RXK39363.1"/>
    <property type="molecule type" value="Genomic_DNA"/>
</dbReference>
<dbReference type="STRING" id="5217.A0A4Q1BNC2"/>
<name>A0A4Q1BNC2_TREME</name>
<dbReference type="PANTHER" id="PTHR46191">
    <property type="match status" value="1"/>
</dbReference>
<dbReference type="AlphaFoldDB" id="A0A4Q1BNC2"/>
<gene>
    <name evidence="1" type="ORF">M231_03315</name>
</gene>
<evidence type="ECO:0008006" key="3">
    <source>
        <dbReference type="Google" id="ProtNLM"/>
    </source>
</evidence>
<comment type="caution">
    <text evidence="1">The sequence shown here is derived from an EMBL/GenBank/DDBJ whole genome shotgun (WGS) entry which is preliminary data.</text>
</comment>
<dbReference type="InterPro" id="IPR023214">
    <property type="entry name" value="HAD_sf"/>
</dbReference>
<organism evidence="1 2">
    <name type="scientific">Tremella mesenterica</name>
    <name type="common">Jelly fungus</name>
    <dbReference type="NCBI Taxonomy" id="5217"/>
    <lineage>
        <taxon>Eukaryota</taxon>
        <taxon>Fungi</taxon>
        <taxon>Dikarya</taxon>
        <taxon>Basidiomycota</taxon>
        <taxon>Agaricomycotina</taxon>
        <taxon>Tremellomycetes</taxon>
        <taxon>Tremellales</taxon>
        <taxon>Tremellaceae</taxon>
        <taxon>Tremella</taxon>
    </lineage>
</organism>
<dbReference type="GO" id="GO:0016791">
    <property type="term" value="F:phosphatase activity"/>
    <property type="evidence" value="ECO:0007669"/>
    <property type="project" value="UniProtKB-ARBA"/>
</dbReference>
<dbReference type="InterPro" id="IPR006439">
    <property type="entry name" value="HAD-SF_hydro_IA"/>
</dbReference>
<dbReference type="SUPFAM" id="SSF56784">
    <property type="entry name" value="HAD-like"/>
    <property type="match status" value="1"/>
</dbReference>
<dbReference type="Gene3D" id="3.40.50.1000">
    <property type="entry name" value="HAD superfamily/HAD-like"/>
    <property type="match status" value="1"/>
</dbReference>
<sequence length="181" mass="20201">MLHAGVPETLLDEVMKILGPRLLRRFESQEGYKCFPETLRLLKELRKSNVKISAVSNSDPRILKTLSSLQILPLLTHPPTLSYYTNCSKPDPEMYRIACASCDEIPGEGVLMVGDELEADYNGSLKASLEPRLITRVGSYSAHTERSLLGDIEGKEVIDNLWDIVQEGVEVLRVENVTAKC</sequence>
<dbReference type="PANTHER" id="PTHR46191:SF2">
    <property type="entry name" value="HALOACID DEHALOGENASE-LIKE HYDROLASE DOMAIN-CONTAINING PROTEIN 3"/>
    <property type="match status" value="1"/>
</dbReference>
<dbReference type="GO" id="GO:0005634">
    <property type="term" value="C:nucleus"/>
    <property type="evidence" value="ECO:0007669"/>
    <property type="project" value="TreeGrafter"/>
</dbReference>
<keyword evidence="2" id="KW-1185">Reference proteome</keyword>
<evidence type="ECO:0000313" key="2">
    <source>
        <dbReference type="Proteomes" id="UP000289152"/>
    </source>
</evidence>
<dbReference type="InterPro" id="IPR036412">
    <property type="entry name" value="HAD-like_sf"/>
</dbReference>
<dbReference type="InterPro" id="IPR051828">
    <property type="entry name" value="HAD-like_hydrolase_domain"/>
</dbReference>